<dbReference type="EMBL" id="CP060414">
    <property type="protein sequence ID" value="QNT57737.1"/>
    <property type="molecule type" value="Genomic_DNA"/>
</dbReference>
<sequence length="224" mass="24856">MNCQTVWLFDLDNTLHHADAGIFALINRRMTAYLASRLNLSQQTAGRLRQDYWHRYGATLAGLRLHHPEVCVNEFLQYSHPLPEILPALVPVEGTAETLGRLKGRKAVFSNAPSFYVAALIEAMGIAQHFDALFGIDDFGLFCKPHPQSYLTVCGKLHALPRHCIMVDDSAGNLQAAKNLGMKTVWFGARSRLPPFADCAAPDMAALRRWSAAAEYATMNETTI</sequence>
<comment type="catalytic activity">
    <reaction evidence="1">
        <text>2-phosphoglycolate + H2O = glycolate + phosphate</text>
        <dbReference type="Rhea" id="RHEA:14369"/>
        <dbReference type="ChEBI" id="CHEBI:15377"/>
        <dbReference type="ChEBI" id="CHEBI:29805"/>
        <dbReference type="ChEBI" id="CHEBI:43474"/>
        <dbReference type="ChEBI" id="CHEBI:58033"/>
        <dbReference type="EC" id="3.1.3.18"/>
    </reaction>
</comment>
<dbReference type="SFLD" id="SFLDG01132">
    <property type="entry name" value="C1.5.3:_5'-Nucleotidase_Like"/>
    <property type="match status" value="1"/>
</dbReference>
<dbReference type="RefSeq" id="WP_187000702.1">
    <property type="nucleotide sequence ID" value="NZ_CP060414.2"/>
</dbReference>
<accession>A0A7H1M7X2</accession>
<protein>
    <recommendedName>
        <fullName evidence="4">phosphoglycolate phosphatase</fullName>
        <ecNumber evidence="4">3.1.3.18</ecNumber>
    </recommendedName>
</protein>
<proteinExistence type="inferred from homology"/>
<evidence type="ECO:0000256" key="2">
    <source>
        <dbReference type="ARBA" id="ARBA00004818"/>
    </source>
</evidence>
<dbReference type="InterPro" id="IPR036412">
    <property type="entry name" value="HAD-like_sf"/>
</dbReference>
<dbReference type="SFLD" id="SFLDG01129">
    <property type="entry name" value="C1.5:_HAD__Beta-PGM__Phosphata"/>
    <property type="match status" value="1"/>
</dbReference>
<comment type="similarity">
    <text evidence="3">Belongs to the HAD-like hydrolase superfamily. CbbY/CbbZ/Gph/YieH family.</text>
</comment>
<dbReference type="Proteomes" id="UP000516412">
    <property type="component" value="Chromosome"/>
</dbReference>
<evidence type="ECO:0000256" key="3">
    <source>
        <dbReference type="ARBA" id="ARBA00006171"/>
    </source>
</evidence>
<dbReference type="SUPFAM" id="SSF56784">
    <property type="entry name" value="HAD-like"/>
    <property type="match status" value="1"/>
</dbReference>
<evidence type="ECO:0000313" key="5">
    <source>
        <dbReference type="EMBL" id="QNT57737.1"/>
    </source>
</evidence>
<dbReference type="GO" id="GO:0008967">
    <property type="term" value="F:phosphoglycolate phosphatase activity"/>
    <property type="evidence" value="ECO:0007669"/>
    <property type="project" value="UniProtKB-EC"/>
</dbReference>
<gene>
    <name evidence="5" type="ORF">H7A79_0037</name>
</gene>
<evidence type="ECO:0000256" key="4">
    <source>
        <dbReference type="ARBA" id="ARBA00013078"/>
    </source>
</evidence>
<dbReference type="InterPro" id="IPR006439">
    <property type="entry name" value="HAD-SF_hydro_IA"/>
</dbReference>
<dbReference type="NCBIfam" id="TIGR01993">
    <property type="entry name" value="Pyr-5-nucltdase"/>
    <property type="match status" value="1"/>
</dbReference>
<dbReference type="Gene3D" id="1.10.150.450">
    <property type="match status" value="1"/>
</dbReference>
<organism evidence="5 6">
    <name type="scientific">Neisseria musculi</name>
    <dbReference type="NCBI Taxonomy" id="1815583"/>
    <lineage>
        <taxon>Bacteria</taxon>
        <taxon>Pseudomonadati</taxon>
        <taxon>Pseudomonadota</taxon>
        <taxon>Betaproteobacteria</taxon>
        <taxon>Neisseriales</taxon>
        <taxon>Neisseriaceae</taxon>
        <taxon>Neisseria</taxon>
    </lineage>
</organism>
<dbReference type="NCBIfam" id="TIGR01509">
    <property type="entry name" value="HAD-SF-IA-v3"/>
    <property type="match status" value="1"/>
</dbReference>
<dbReference type="PANTHER" id="PTHR43434">
    <property type="entry name" value="PHOSPHOGLYCOLATE PHOSPHATASE"/>
    <property type="match status" value="1"/>
</dbReference>
<dbReference type="KEGG" id="nmus:H7A79_0037"/>
<evidence type="ECO:0000313" key="6">
    <source>
        <dbReference type="Proteomes" id="UP000516412"/>
    </source>
</evidence>
<dbReference type="PANTHER" id="PTHR43434:SF1">
    <property type="entry name" value="PHOSPHOGLYCOLATE PHOSPHATASE"/>
    <property type="match status" value="1"/>
</dbReference>
<dbReference type="Pfam" id="PF00702">
    <property type="entry name" value="Hydrolase"/>
    <property type="match status" value="1"/>
</dbReference>
<dbReference type="EC" id="3.1.3.18" evidence="4"/>
<keyword evidence="6" id="KW-1185">Reference proteome</keyword>
<dbReference type="SFLD" id="SFLDS00003">
    <property type="entry name" value="Haloacid_Dehalogenase"/>
    <property type="match status" value="1"/>
</dbReference>
<dbReference type="InterPro" id="IPR050155">
    <property type="entry name" value="HAD-like_hydrolase_sf"/>
</dbReference>
<dbReference type="AlphaFoldDB" id="A0A7H1M7X2"/>
<keyword evidence="5" id="KW-0378">Hydrolase</keyword>
<dbReference type="GO" id="GO:0006281">
    <property type="term" value="P:DNA repair"/>
    <property type="evidence" value="ECO:0007669"/>
    <property type="project" value="TreeGrafter"/>
</dbReference>
<comment type="pathway">
    <text evidence="2">Organic acid metabolism; glycolate biosynthesis; glycolate from 2-phosphoglycolate: step 1/1.</text>
</comment>
<name>A0A7H1M7X2_9NEIS</name>
<evidence type="ECO:0000256" key="1">
    <source>
        <dbReference type="ARBA" id="ARBA00000830"/>
    </source>
</evidence>
<dbReference type="InterPro" id="IPR010237">
    <property type="entry name" value="Pyr-5-nucltdase"/>
</dbReference>
<dbReference type="Gene3D" id="3.40.50.1000">
    <property type="entry name" value="HAD superfamily/HAD-like"/>
    <property type="match status" value="1"/>
</dbReference>
<reference evidence="5" key="1">
    <citation type="submission" date="2024-06" db="EMBL/GenBank/DDBJ databases">
        <title>Complete Genome Sequence of mouse commensal type strain Neisseria musculi.</title>
        <authorList>
            <person name="Thapa E."/>
            <person name="Aluvathingal J."/>
            <person name="Nadendla S."/>
            <person name="Mehta A."/>
            <person name="Tettelin H."/>
            <person name="Weyand N.J."/>
        </authorList>
    </citation>
    <scope>NUCLEOTIDE SEQUENCE</scope>
    <source>
        <strain evidence="5">NW831</strain>
    </source>
</reference>
<dbReference type="InterPro" id="IPR023214">
    <property type="entry name" value="HAD_sf"/>
</dbReference>